<reference evidence="1" key="1">
    <citation type="journal article" date="2019" name="Sci. Rep.">
        <title>Draft genome of Tanacetum cinerariifolium, the natural source of mosquito coil.</title>
        <authorList>
            <person name="Yamashiro T."/>
            <person name="Shiraishi A."/>
            <person name="Satake H."/>
            <person name="Nakayama K."/>
        </authorList>
    </citation>
    <scope>NUCLEOTIDE SEQUENCE</scope>
</reference>
<organism evidence="1">
    <name type="scientific">Tanacetum cinerariifolium</name>
    <name type="common">Dalmatian daisy</name>
    <name type="synonym">Chrysanthemum cinerariifolium</name>
    <dbReference type="NCBI Taxonomy" id="118510"/>
    <lineage>
        <taxon>Eukaryota</taxon>
        <taxon>Viridiplantae</taxon>
        <taxon>Streptophyta</taxon>
        <taxon>Embryophyta</taxon>
        <taxon>Tracheophyta</taxon>
        <taxon>Spermatophyta</taxon>
        <taxon>Magnoliopsida</taxon>
        <taxon>eudicotyledons</taxon>
        <taxon>Gunneridae</taxon>
        <taxon>Pentapetalae</taxon>
        <taxon>asterids</taxon>
        <taxon>campanulids</taxon>
        <taxon>Asterales</taxon>
        <taxon>Asteraceae</taxon>
        <taxon>Asteroideae</taxon>
        <taxon>Anthemideae</taxon>
        <taxon>Anthemidinae</taxon>
        <taxon>Tanacetum</taxon>
    </lineage>
</organism>
<sequence>MKDVFDELEAEVAQNVVDRKHGAIERKNFLIAHDNFIDECLSKEVFSVATKSKLNIAHFTEMHVANTSAKDYDAFDFNVDEAPTTGTMFMANLSSAYPVTDEAGPSSDLVILSEVQDHDHYQDAVCAHHEEHAMHDNVQLNHDVDTYADHTSDSNMIPYDQYVKDNAMPVVHSDVSSVPNDAFMMIYNDMCEPHAQSISNQSRNIVVKNSLTAELTTYKEQVELYKRRAKFELTE</sequence>
<proteinExistence type="predicted"/>
<accession>A0A6L2MF48</accession>
<evidence type="ECO:0008006" key="2">
    <source>
        <dbReference type="Google" id="ProtNLM"/>
    </source>
</evidence>
<comment type="caution">
    <text evidence="1">The sequence shown here is derived from an EMBL/GenBank/DDBJ whole genome shotgun (WGS) entry which is preliminary data.</text>
</comment>
<gene>
    <name evidence="1" type="ORF">Tci_042813</name>
</gene>
<evidence type="ECO:0000313" key="1">
    <source>
        <dbReference type="EMBL" id="GEU70835.1"/>
    </source>
</evidence>
<dbReference type="AlphaFoldDB" id="A0A6L2MF48"/>
<protein>
    <recommendedName>
        <fullName evidence="2">Integrase, catalytic region, zinc finger, CCHC-type, peptidase aspartic, catalytic</fullName>
    </recommendedName>
</protein>
<name>A0A6L2MF48_TANCI</name>
<dbReference type="EMBL" id="BKCJ010006191">
    <property type="protein sequence ID" value="GEU70835.1"/>
    <property type="molecule type" value="Genomic_DNA"/>
</dbReference>